<evidence type="ECO:0000313" key="2">
    <source>
        <dbReference type="EMBL" id="CAD9401457.1"/>
    </source>
</evidence>
<feature type="compositionally biased region" description="Basic residues" evidence="1">
    <location>
        <begin position="98"/>
        <end position="111"/>
    </location>
</feature>
<reference evidence="2" key="1">
    <citation type="submission" date="2021-01" db="EMBL/GenBank/DDBJ databases">
        <authorList>
            <person name="Corre E."/>
            <person name="Pelletier E."/>
            <person name="Niang G."/>
            <person name="Scheremetjew M."/>
            <person name="Finn R."/>
            <person name="Kale V."/>
            <person name="Holt S."/>
            <person name="Cochrane G."/>
            <person name="Meng A."/>
            <person name="Brown T."/>
            <person name="Cohen L."/>
        </authorList>
    </citation>
    <scope>NUCLEOTIDE SEQUENCE</scope>
    <source>
        <strain evidence="2">RCC1693</strain>
    </source>
</reference>
<accession>A0A7S2BMK7</accession>
<sequence length="124" mass="13461">MVKMLSGLKSGKRMVDPADGLIGLTAAPKKARTNTEAEFAEWTCPRCWKDAFVGGTSSDCTLGHEGSKRKYGRQGWKFVCAQSPGGEVTKAEKDAMRQAKKNKAKNIKRRAAASEAGSKKVQRV</sequence>
<protein>
    <submittedName>
        <fullName evidence="2">Uncharacterized protein</fullName>
    </submittedName>
</protein>
<gene>
    <name evidence="2" type="ORF">FPAR1323_LOCUS5061</name>
</gene>
<evidence type="ECO:0000256" key="1">
    <source>
        <dbReference type="SAM" id="MobiDB-lite"/>
    </source>
</evidence>
<organism evidence="2">
    <name type="scientific">Florenciella parvula</name>
    <dbReference type="NCBI Taxonomy" id="236787"/>
    <lineage>
        <taxon>Eukaryota</taxon>
        <taxon>Sar</taxon>
        <taxon>Stramenopiles</taxon>
        <taxon>Ochrophyta</taxon>
        <taxon>Dictyochophyceae</taxon>
        <taxon>Florenciellales</taxon>
        <taxon>Florenciella</taxon>
    </lineage>
</organism>
<dbReference type="EMBL" id="HBGT01009246">
    <property type="protein sequence ID" value="CAD9401457.1"/>
    <property type="molecule type" value="Transcribed_RNA"/>
</dbReference>
<proteinExistence type="predicted"/>
<feature type="region of interest" description="Disordered" evidence="1">
    <location>
        <begin position="89"/>
        <end position="124"/>
    </location>
</feature>
<dbReference type="AlphaFoldDB" id="A0A7S2BMK7"/>
<name>A0A7S2BMK7_9STRA</name>